<dbReference type="AlphaFoldDB" id="A0A2P2PW91"/>
<reference evidence="1" key="1">
    <citation type="submission" date="2018-02" db="EMBL/GenBank/DDBJ databases">
        <title>Rhizophora mucronata_Transcriptome.</title>
        <authorList>
            <person name="Meera S.P."/>
            <person name="Sreeshan A."/>
            <person name="Augustine A."/>
        </authorList>
    </citation>
    <scope>NUCLEOTIDE SEQUENCE</scope>
    <source>
        <tissue evidence="1">Leaf</tissue>
    </source>
</reference>
<sequence length="62" mass="7175">MEHRVGTLLKQWNSESQTKKVITTVNPQLPLQTNVPQKKHFIHKQGDSNTISHLKFIPLQCK</sequence>
<name>A0A2P2PW91_RHIMU</name>
<protein>
    <submittedName>
        <fullName evidence="1">Uncharacterized protein</fullName>
    </submittedName>
</protein>
<organism evidence="1">
    <name type="scientific">Rhizophora mucronata</name>
    <name type="common">Asiatic mangrove</name>
    <dbReference type="NCBI Taxonomy" id="61149"/>
    <lineage>
        <taxon>Eukaryota</taxon>
        <taxon>Viridiplantae</taxon>
        <taxon>Streptophyta</taxon>
        <taxon>Embryophyta</taxon>
        <taxon>Tracheophyta</taxon>
        <taxon>Spermatophyta</taxon>
        <taxon>Magnoliopsida</taxon>
        <taxon>eudicotyledons</taxon>
        <taxon>Gunneridae</taxon>
        <taxon>Pentapetalae</taxon>
        <taxon>rosids</taxon>
        <taxon>fabids</taxon>
        <taxon>Malpighiales</taxon>
        <taxon>Rhizophoraceae</taxon>
        <taxon>Rhizophora</taxon>
    </lineage>
</organism>
<accession>A0A2P2PW91</accession>
<evidence type="ECO:0000313" key="1">
    <source>
        <dbReference type="EMBL" id="MBX59007.1"/>
    </source>
</evidence>
<dbReference type="EMBL" id="GGEC01078523">
    <property type="protein sequence ID" value="MBX59007.1"/>
    <property type="molecule type" value="Transcribed_RNA"/>
</dbReference>
<proteinExistence type="predicted"/>